<dbReference type="FunFam" id="3.30.30.30:FF:000001">
    <property type="entry name" value="heat shock 70 kDa protein-like"/>
    <property type="match status" value="1"/>
</dbReference>
<dbReference type="Gene3D" id="3.30.420.40">
    <property type="match status" value="2"/>
</dbReference>
<organism evidence="6">
    <name type="scientific">Taenia asiatica</name>
    <name type="common">Asian tapeworm</name>
    <dbReference type="NCBI Taxonomy" id="60517"/>
    <lineage>
        <taxon>Eukaryota</taxon>
        <taxon>Metazoa</taxon>
        <taxon>Spiralia</taxon>
        <taxon>Lophotrochozoa</taxon>
        <taxon>Platyhelminthes</taxon>
        <taxon>Cestoda</taxon>
        <taxon>Eucestoda</taxon>
        <taxon>Cyclophyllidea</taxon>
        <taxon>Taeniidae</taxon>
        <taxon>Taenia</taxon>
    </lineage>
</organism>
<dbReference type="PANTHER" id="PTHR19375">
    <property type="entry name" value="HEAT SHOCK PROTEIN 70KDA"/>
    <property type="match status" value="1"/>
</dbReference>
<dbReference type="GO" id="GO:0005524">
    <property type="term" value="F:ATP binding"/>
    <property type="evidence" value="ECO:0007669"/>
    <property type="project" value="UniProtKB-KW"/>
</dbReference>
<gene>
    <name evidence="4" type="ORF">TASK_LOCUS2298</name>
</gene>
<protein>
    <submittedName>
        <fullName evidence="6">Heat shock protein 70 family</fullName>
    </submittedName>
</protein>
<dbReference type="OrthoDB" id="7370817at2759"/>
<dbReference type="Gene3D" id="3.30.30.30">
    <property type="match status" value="1"/>
</dbReference>
<keyword evidence="2" id="KW-0547">Nucleotide-binding</keyword>
<dbReference type="InterPro" id="IPR013126">
    <property type="entry name" value="Hsp_70_fam"/>
</dbReference>
<evidence type="ECO:0000313" key="4">
    <source>
        <dbReference type="EMBL" id="VDK24801.1"/>
    </source>
</evidence>
<dbReference type="InterPro" id="IPR018181">
    <property type="entry name" value="Heat_shock_70_CS"/>
</dbReference>
<dbReference type="PROSITE" id="PS00329">
    <property type="entry name" value="HSP70_2"/>
    <property type="match status" value="1"/>
</dbReference>
<dbReference type="AlphaFoldDB" id="A0A0R3VY03"/>
<comment type="similarity">
    <text evidence="1">Belongs to the heat shock protein 70 family.</text>
</comment>
<proteinExistence type="inferred from homology"/>
<dbReference type="CDD" id="cd24028">
    <property type="entry name" value="ASKHA_NBD_HSP70_HSPA1-like"/>
    <property type="match status" value="1"/>
</dbReference>
<dbReference type="Proteomes" id="UP000282613">
    <property type="component" value="Unassembled WGS sequence"/>
</dbReference>
<keyword evidence="5" id="KW-1185">Reference proteome</keyword>
<evidence type="ECO:0000313" key="6">
    <source>
        <dbReference type="WBParaSite" id="TASK_0000229701-mRNA-1"/>
    </source>
</evidence>
<dbReference type="FunFam" id="3.90.640.10:FF:000010">
    <property type="entry name" value="heat shock 70 kDa protein 14"/>
    <property type="match status" value="1"/>
</dbReference>
<dbReference type="FunFam" id="3.30.420.40:FF:000026">
    <property type="entry name" value="Heat shock protein 70"/>
    <property type="match status" value="1"/>
</dbReference>
<dbReference type="GO" id="GO:0140662">
    <property type="term" value="F:ATP-dependent protein folding chaperone"/>
    <property type="evidence" value="ECO:0007669"/>
    <property type="project" value="InterPro"/>
</dbReference>
<reference evidence="6" key="1">
    <citation type="submission" date="2017-02" db="UniProtKB">
        <authorList>
            <consortium name="WormBaseParasite"/>
        </authorList>
    </citation>
    <scope>IDENTIFICATION</scope>
</reference>
<dbReference type="SUPFAM" id="SSF53067">
    <property type="entry name" value="Actin-like ATPase domain"/>
    <property type="match status" value="2"/>
</dbReference>
<evidence type="ECO:0000256" key="2">
    <source>
        <dbReference type="ARBA" id="ARBA00022741"/>
    </source>
</evidence>
<sequence length="310" mass="33841">MSTGPAIGIDLGTSFACVGIVQSGKVEIIANGQGYRKTPSYVAFKDREYLTGVAAKIQAAINPHNTVYDVKRLMGCRFDDEAVRSDRRRWPFKVVNSNGKPKIEVKCCGETKQFTAEEISSMVLLEMKGTAEAYLGEKVTDAVITVPACFNSNQRQATIDAGKLAGLNVMRIISEPMAAALAYGMGKKFAKQRNVLIFDLGGGTFDVSVMSIGNNKFEVKAVGGDTHLGGGDFDSRLVGYCVEKLKREQRGVDLTTNAKAISRLRKACENAKRTLSLLEHTSIDVESLHGDIDFSLSISRHRFERLCSKL</sequence>
<dbReference type="EMBL" id="UYRS01001400">
    <property type="protein sequence ID" value="VDK24801.1"/>
    <property type="molecule type" value="Genomic_DNA"/>
</dbReference>
<reference evidence="4 5" key="2">
    <citation type="submission" date="2018-11" db="EMBL/GenBank/DDBJ databases">
        <authorList>
            <consortium name="Pathogen Informatics"/>
        </authorList>
    </citation>
    <scope>NUCLEOTIDE SEQUENCE [LARGE SCALE GENOMIC DNA]</scope>
</reference>
<evidence type="ECO:0000256" key="1">
    <source>
        <dbReference type="ARBA" id="ARBA00007381"/>
    </source>
</evidence>
<evidence type="ECO:0000256" key="3">
    <source>
        <dbReference type="ARBA" id="ARBA00022840"/>
    </source>
</evidence>
<dbReference type="Pfam" id="PF00012">
    <property type="entry name" value="HSP70"/>
    <property type="match status" value="1"/>
</dbReference>
<name>A0A0R3VY03_TAEAS</name>
<evidence type="ECO:0000313" key="5">
    <source>
        <dbReference type="Proteomes" id="UP000282613"/>
    </source>
</evidence>
<keyword evidence="3" id="KW-0067">ATP-binding</keyword>
<dbReference type="InterPro" id="IPR043129">
    <property type="entry name" value="ATPase_NBD"/>
</dbReference>
<dbReference type="Gene3D" id="3.90.640.10">
    <property type="entry name" value="Actin, Chain A, domain 4"/>
    <property type="match status" value="1"/>
</dbReference>
<dbReference type="PRINTS" id="PR00301">
    <property type="entry name" value="HEATSHOCK70"/>
</dbReference>
<accession>A0A0R3VY03</accession>
<dbReference type="STRING" id="60517.A0A0R3VY03"/>
<dbReference type="WBParaSite" id="TASK_0000229701-mRNA-1">
    <property type="protein sequence ID" value="TASK_0000229701-mRNA-1"/>
    <property type="gene ID" value="TASK_0000229701"/>
</dbReference>